<dbReference type="InterPro" id="IPR027417">
    <property type="entry name" value="P-loop_NTPase"/>
</dbReference>
<reference evidence="1 2" key="1">
    <citation type="submission" date="2023-09" db="EMBL/GenBank/DDBJ databases">
        <authorList>
            <person name="Qi X."/>
        </authorList>
    </citation>
    <scope>NUCLEOTIDE SEQUENCE [LARGE SCALE GENOMIC DNA]</scope>
    <source>
        <strain evidence="1 2">S1-1</strain>
    </source>
</reference>
<dbReference type="EMBL" id="CP136600">
    <property type="protein sequence ID" value="WOH39404.1"/>
    <property type="molecule type" value="Genomic_DNA"/>
</dbReference>
<dbReference type="Gene3D" id="3.40.50.300">
    <property type="entry name" value="P-loop containing nucleotide triphosphate hydrolases"/>
    <property type="match status" value="1"/>
</dbReference>
<dbReference type="SUPFAM" id="SSF52540">
    <property type="entry name" value="P-loop containing nucleoside triphosphate hydrolases"/>
    <property type="match status" value="1"/>
</dbReference>
<dbReference type="Proteomes" id="UP001301442">
    <property type="component" value="Chromosome"/>
</dbReference>
<dbReference type="NCBIfam" id="NF041813">
    <property type="entry name" value="Avs2"/>
    <property type="match status" value="1"/>
</dbReference>
<name>A0ABZ0GTX2_9GAMM</name>
<accession>A0ABZ0GTX2</accession>
<protein>
    <submittedName>
        <fullName evidence="1">AVAST type 2 anti-phage system protein Avs2</fullName>
    </submittedName>
</protein>
<sequence>MEPVTISVISTYVAMKMVDQFLADQGYGSLKKLFFPKKEYRSLLFTLIEEVIAEHQKKYSYDESTGQFPFYHSQVLFTYLNQHILFKSERSVDDLQLEFKKNPNILPPNKNELIDFYRSFYTKISNSKELKRLHIEENYKDKIFEIGDSLFKIRLLLESIDNKLTFSLDSNWLDQKSRSAISDLGKRYTPELNFKLDVAQIFEGIGRTEIFSKWVFEHFDIVLIKGNKLRVDESLKLYIEPIKDSLKNLRELFELTDFTSHINIPIEQFQELLNHCCSTVSEVEDYLWNLRSKCEEDKDLDKFDNKFSSSLRELREFRYECSSFINFLNSTAVKLANNPYLLLEGEAGIGKSHLLADIVNTRLENDIGTVFILGQQLVTNEAPWGQIFKLLQLNSTSEDFLRKLNLYGKESEKRVIIFVDAINEGKGNQFWSNFINSFIDEIKQYEWLGLVLSIRSTYKELTLLPEQITRNDFIEYKHLGFQNVEYDAVNLFFDNYKIARPVVPLLNPEFKNPLFLKLFCEGINNRGLKEIPTGLKGISSILEFYINSVNLKLSSESVYGYSSSVNLVKLSIDALIKHKSDYQDKYLPYLKAFQIIEDTVSPYLNKKGFIDDLIKEGVLSKSPFWNEHNEGIDCIYLAFERFDDHLTASFLLETVSDIEYEFSDQGKLYEYVESVHTLNLNQGLIEALAIQVPEKFDRELYELLPQYEKNRSFIEAFIRSLVWRKIETIDHQKIKPYLVNSVFKYQGAYDFFFETIVSLSAADGHPYNANFLHKILKNKTLPDRDKLWTILLRDKYSEESSFRYLIDWAWSDNDKSHISNDSIKLASITLVWFLTSSNRELRDCTTKALVKLLENRIDVLIELIEEFDNVDDPFVIERIYAIAYGCALRTKQVNSLKVLAHTVYETIFNKEEVYPHILLRDYARGIIEYTVYLGNDLNIDINKTIAPYNSSWPNCIPSEADLKSKYDKDSYSHLWSSVMSYGDFARYTIGTNHNRSDWSGCKIGEVPINRKKIYEEFLTTLSSSKRKLFDALDPIITEGSEKKLKASNFKINYGVVVGRKKEEELKANNVVFKSSLENEELKYFETEIEPYLDHNHKLNDTDSHFDLRIAQRFIFERVIDLGWSPEKHLDFDKSVGTGRGRNESNQERIGKKYQWIAYYEFMARLADNFIRYEGYGDERKENPYIGPWDPYVRDIDPTILIQKTGIKKLKQSNCWWASKEVFDWNCSFDEWVSDHKTLDKPEELMEVVDSTGEEWLVLQSYPAWKEPKKIGNEEWAYPRKEVWCHVLSYLVKEDDYDEFIKWVSSQHFMGRWMPEGSDRYQLFDREFCWSQAFRCFQSDYYGGSEWVDVHDKDSREFIAQVSVNSINYHWEEEFDRSKVETLSFLKPSSMIIDKMNLVPGDEVGSLIDESGEKICFAAEAVYATKAHLLIKKGAFIKFLEDNKLKVVWTLLGEKGVIGGGISSAKTYSRVEFSGAFHLESGRVIGKNKIYNNR</sequence>
<evidence type="ECO:0000313" key="1">
    <source>
        <dbReference type="EMBL" id="WOH39404.1"/>
    </source>
</evidence>
<organism evidence="1 2">
    <name type="scientific">Thalassotalea fonticola</name>
    <dbReference type="NCBI Taxonomy" id="3065649"/>
    <lineage>
        <taxon>Bacteria</taxon>
        <taxon>Pseudomonadati</taxon>
        <taxon>Pseudomonadota</taxon>
        <taxon>Gammaproteobacteria</taxon>
        <taxon>Alteromonadales</taxon>
        <taxon>Colwelliaceae</taxon>
        <taxon>Thalassotalea</taxon>
    </lineage>
</organism>
<proteinExistence type="predicted"/>
<keyword evidence="2" id="KW-1185">Reference proteome</keyword>
<dbReference type="RefSeq" id="WP_348398170.1">
    <property type="nucleotide sequence ID" value="NZ_CP136600.1"/>
</dbReference>
<evidence type="ECO:0000313" key="2">
    <source>
        <dbReference type="Proteomes" id="UP001301442"/>
    </source>
</evidence>
<gene>
    <name evidence="1" type="primary">avs2</name>
    <name evidence="1" type="ORF">RI844_09305</name>
</gene>